<keyword evidence="6" id="KW-1185">Reference proteome</keyword>
<evidence type="ECO:0000256" key="3">
    <source>
        <dbReference type="SAM" id="MobiDB-lite"/>
    </source>
</evidence>
<dbReference type="GO" id="GO:0016787">
    <property type="term" value="F:hydrolase activity"/>
    <property type="evidence" value="ECO:0007669"/>
    <property type="project" value="InterPro"/>
</dbReference>
<dbReference type="PANTHER" id="PTHR43383:SF2">
    <property type="entry name" value="AMIDOHYDROLASE 2 FAMILY PROTEIN"/>
    <property type="match status" value="1"/>
</dbReference>
<dbReference type="RefSeq" id="XP_007782332.1">
    <property type="nucleotide sequence ID" value="XM_007784142.1"/>
</dbReference>
<dbReference type="GeneID" id="19903442"/>
<dbReference type="PROSITE" id="PS51987">
    <property type="entry name" value="GS_CATALYTIC"/>
    <property type="match status" value="1"/>
</dbReference>
<feature type="region of interest" description="Disordered" evidence="3">
    <location>
        <begin position="428"/>
        <end position="450"/>
    </location>
</feature>
<dbReference type="InterPro" id="IPR032466">
    <property type="entry name" value="Metal_Hydrolase"/>
</dbReference>
<dbReference type="InterPro" id="IPR014746">
    <property type="entry name" value="Gln_synth/guanido_kin_cat_dom"/>
</dbReference>
<evidence type="ECO:0000259" key="4">
    <source>
        <dbReference type="PROSITE" id="PS51987"/>
    </source>
</evidence>
<dbReference type="SUPFAM" id="SSF55931">
    <property type="entry name" value="Glutamine synthetase/guanido kinase"/>
    <property type="match status" value="1"/>
</dbReference>
<evidence type="ECO:0000313" key="5">
    <source>
        <dbReference type="EMBL" id="EON67015.1"/>
    </source>
</evidence>
<dbReference type="GO" id="GO:0004356">
    <property type="term" value="F:glutamine synthetase activity"/>
    <property type="evidence" value="ECO:0007669"/>
    <property type="project" value="InterPro"/>
</dbReference>
<reference evidence="6" key="1">
    <citation type="submission" date="2012-06" db="EMBL/GenBank/DDBJ databases">
        <title>The genome sequence of Coniosporium apollinis CBS 100218.</title>
        <authorList>
            <consortium name="The Broad Institute Genome Sequencing Platform"/>
            <person name="Cuomo C."/>
            <person name="Gorbushina A."/>
            <person name="Noack S."/>
            <person name="Walker B."/>
            <person name="Young S.K."/>
            <person name="Zeng Q."/>
            <person name="Gargeya S."/>
            <person name="Fitzgerald M."/>
            <person name="Haas B."/>
            <person name="Abouelleil A."/>
            <person name="Alvarado L."/>
            <person name="Arachchi H.M."/>
            <person name="Berlin A.M."/>
            <person name="Chapman S.B."/>
            <person name="Goldberg J."/>
            <person name="Griggs A."/>
            <person name="Gujja S."/>
            <person name="Hansen M."/>
            <person name="Howarth C."/>
            <person name="Imamovic A."/>
            <person name="Larimer J."/>
            <person name="McCowan C."/>
            <person name="Montmayeur A."/>
            <person name="Murphy C."/>
            <person name="Neiman D."/>
            <person name="Pearson M."/>
            <person name="Priest M."/>
            <person name="Roberts A."/>
            <person name="Saif S."/>
            <person name="Shea T."/>
            <person name="Sisk P."/>
            <person name="Sykes S."/>
            <person name="Wortman J."/>
            <person name="Nusbaum C."/>
            <person name="Birren B."/>
        </authorList>
    </citation>
    <scope>NUCLEOTIDE SEQUENCE [LARGE SCALE GENOMIC DNA]</scope>
    <source>
        <strain evidence="6">CBS 100218</strain>
    </source>
</reference>
<dbReference type="InterPro" id="IPR006680">
    <property type="entry name" value="Amidohydro-rel"/>
</dbReference>
<feature type="domain" description="GS catalytic" evidence="4">
    <location>
        <begin position="559"/>
        <end position="894"/>
    </location>
</feature>
<accession>R7YYJ6</accession>
<dbReference type="Pfam" id="PF04909">
    <property type="entry name" value="Amidohydro_2"/>
    <property type="match status" value="1"/>
</dbReference>
<dbReference type="EMBL" id="JH767584">
    <property type="protein sequence ID" value="EON67015.1"/>
    <property type="molecule type" value="Genomic_DNA"/>
</dbReference>
<evidence type="ECO:0000256" key="2">
    <source>
        <dbReference type="RuleBase" id="RU000384"/>
    </source>
</evidence>
<dbReference type="InterPro" id="IPR008146">
    <property type="entry name" value="Gln_synth_cat_dom"/>
</dbReference>
<comment type="similarity">
    <text evidence="1 2">Belongs to the glutamine synthetase family.</text>
</comment>
<gene>
    <name evidence="5" type="ORF">W97_06131</name>
</gene>
<dbReference type="SUPFAM" id="SSF51556">
    <property type="entry name" value="Metallo-dependent hydrolases"/>
    <property type="match status" value="1"/>
</dbReference>
<sequence>MTANRSASLKDLRSVIRNCPVIDNHAHNLLLPSQLDAYPFESITTEAQGPALKDTFTSLSHMRAAKQLRELYGCNADDDWDHVLEKRTEWLDHRRDELHRRCLEGIQTILVDDGLGSAEHVHPYDWHSQYTTSSCKRIVRIETVAETLLEEMLENATEDDIASEEYMAGTWIGFTEAFESEILRALHNPEVVGFKSVICYRTGLNIEPDYEECVVKVGPSFGHYVARCVDRGNYRISRKALNDFLVLQTLEIISIRAADNDSLSKPIQFHTGLGDADLKLVRSNPAEMQGLIEQYPLVPFVLLHSSYPYTREAGYLASVYMNVYLDLGEVFPMLSKDGQASIIRQALELSPYSKLLFSTDGHFFPETYWLATKQFREVLEEVAVEYVVKDVLTIPQAIELGKAILFTNSNLLYDLNLSLTVPSSDVSSSQQSLTHNPKPNPSSSDYSTSSLESFIENNPSTKYIYLQWLDYMGTLRARILPIVEFIHIVESGSGIGISRGNTGTLQNDTVTPAVNTTGQLYVEPDLSTLRKTHAKDPLPSASVMGFWRDEDGKAIKECPRGGLQLLLDELKSEHNISLIIGFEIEVTFLHRTDPSSADTDRYTPLATNHAWGTLTPEQVYDALPLLAEITEALSDMGIEVQQFHAESGPGQYEFVLPPLPGLEAIDTLVQARQVVHQIAHTHSLRATLHPMPLPGVGTAAHAHVSLSSVEKKAVPETKEMAFWVTGVLRHLEAVCAFSLPEAVSYDRVIDNSWTGGTWVAWGTQNREVPLRRVQPGRWELRCMDGMANIYLALAAVIGAGLLGLRAREGAELSAKDCPHNPSKLSDDQRKEYGIKRRMPKSIEEALDALEKDEELKHVLAESLIEDYVAMKKVEQKMLADMEEGKRRTWLIERY</sequence>
<dbReference type="Gene3D" id="3.30.590.10">
    <property type="entry name" value="Glutamine synthetase/guanido kinase, catalytic domain"/>
    <property type="match status" value="1"/>
</dbReference>
<dbReference type="Proteomes" id="UP000016924">
    <property type="component" value="Unassembled WGS sequence"/>
</dbReference>
<dbReference type="OMA" id="LEGCPRT"/>
<evidence type="ECO:0000256" key="1">
    <source>
        <dbReference type="PROSITE-ProRule" id="PRU01331"/>
    </source>
</evidence>
<proteinExistence type="inferred from homology"/>
<dbReference type="eggNOG" id="KOG0683">
    <property type="taxonomic scope" value="Eukaryota"/>
</dbReference>
<dbReference type="OrthoDB" id="3364440at2759"/>
<dbReference type="STRING" id="1168221.R7YYJ6"/>
<dbReference type="Pfam" id="PF00120">
    <property type="entry name" value="Gln-synt_C"/>
    <property type="match status" value="1"/>
</dbReference>
<organism evidence="5 6">
    <name type="scientific">Coniosporium apollinis (strain CBS 100218)</name>
    <name type="common">Rock-inhabiting black yeast</name>
    <dbReference type="NCBI Taxonomy" id="1168221"/>
    <lineage>
        <taxon>Eukaryota</taxon>
        <taxon>Fungi</taxon>
        <taxon>Dikarya</taxon>
        <taxon>Ascomycota</taxon>
        <taxon>Pezizomycotina</taxon>
        <taxon>Dothideomycetes</taxon>
        <taxon>Dothideomycetes incertae sedis</taxon>
        <taxon>Coniosporium</taxon>
    </lineage>
</organism>
<name>R7YYJ6_CONA1</name>
<dbReference type="HOGENOM" id="CLU_017290_6_3_1"/>
<dbReference type="SMART" id="SM01230">
    <property type="entry name" value="Gln-synt_C"/>
    <property type="match status" value="1"/>
</dbReference>
<evidence type="ECO:0000313" key="6">
    <source>
        <dbReference type="Proteomes" id="UP000016924"/>
    </source>
</evidence>
<dbReference type="PANTHER" id="PTHR43383">
    <property type="entry name" value="NODULIN 6"/>
    <property type="match status" value="1"/>
</dbReference>
<dbReference type="AlphaFoldDB" id="R7YYJ6"/>
<protein>
    <recommendedName>
        <fullName evidence="4">GS catalytic domain-containing protein</fullName>
    </recommendedName>
</protein>
<dbReference type="Gene3D" id="3.20.20.140">
    <property type="entry name" value="Metal-dependent hydrolases"/>
    <property type="match status" value="1"/>
</dbReference>